<sequence length="176" mass="20005">MLSQDLLPQQVDIVKSCQSHVRLSGKVPLEKLPRLSELLAGEKDDIQAEIRCSVDEQGFLYFQGSIQAELELSCQRCLDLYDEQVKDVFCFSPVYGEQEAKRLPECYEPVMIEQSGVISLYELIEDELMINIPFVPKHTIEDCQANGYTRAFGDDQVEDAVEKPNPFAQLESLKVK</sequence>
<organism evidence="6 7">
    <name type="scientific">Piscirickettsia salmonis</name>
    <dbReference type="NCBI Taxonomy" id="1238"/>
    <lineage>
        <taxon>Bacteria</taxon>
        <taxon>Pseudomonadati</taxon>
        <taxon>Pseudomonadota</taxon>
        <taxon>Gammaproteobacteria</taxon>
        <taxon>Thiotrichales</taxon>
        <taxon>Piscirickettsiaceae</taxon>
        <taxon>Piscirickettsia</taxon>
    </lineage>
</organism>
<dbReference type="EMBL" id="CP012508">
    <property type="protein sequence ID" value="ALB23582.1"/>
    <property type="molecule type" value="Genomic_DNA"/>
</dbReference>
<evidence type="ECO:0000313" key="7">
    <source>
        <dbReference type="Proteomes" id="UP000029558"/>
    </source>
</evidence>
<evidence type="ECO:0000256" key="1">
    <source>
        <dbReference type="ARBA" id="ARBA00002868"/>
    </source>
</evidence>
<reference evidence="6 7" key="1">
    <citation type="journal article" date="2014" name="Genome Announc.">
        <title>Comparative Genome Analysis of Two Isolates of the Fish Pathogen Piscirickettsia salmonis from Different Hosts Reveals Major Differences in Virulence-Associated Secretion Systems.</title>
        <authorList>
            <person name="Bohle H."/>
            <person name="Henriquez P."/>
            <person name="Grothusen H."/>
            <person name="Navas E."/>
            <person name="Sandoval A."/>
            <person name="Bustamante F."/>
            <person name="Bustos P."/>
            <person name="Mancilla M."/>
        </authorList>
    </citation>
    <scope>NUCLEOTIDE SEQUENCE [LARGE SCALE GENOMIC DNA]</scope>
    <source>
        <strain evidence="7">B1-32597</strain>
    </source>
</reference>
<gene>
    <name evidence="6" type="ORF">KU39_2404</name>
</gene>
<dbReference type="PANTHER" id="PTHR38099">
    <property type="entry name" value="LARGE RIBOSOMAL RNA SUBUNIT ACCUMULATION PROTEIN YCED"/>
    <property type="match status" value="1"/>
</dbReference>
<dbReference type="AlphaFoldDB" id="A0A1L6TDS1"/>
<dbReference type="GO" id="GO:0042254">
    <property type="term" value="P:ribosome biogenesis"/>
    <property type="evidence" value="ECO:0007669"/>
    <property type="project" value="UniProtKB-KW"/>
</dbReference>
<protein>
    <recommendedName>
        <fullName evidence="3">Large ribosomal RNA subunit accumulation protein YceD</fullName>
    </recommendedName>
    <alternativeName>
        <fullName evidence="5">23S rRNA accumulation protein YceD</fullName>
    </alternativeName>
</protein>
<dbReference type="InterPro" id="IPR003772">
    <property type="entry name" value="YceD"/>
</dbReference>
<comment type="function">
    <text evidence="1">Plays a role in synthesis, processing and/or stability of 23S rRNA.</text>
</comment>
<dbReference type="RefSeq" id="WP_017376382.1">
    <property type="nucleotide sequence ID" value="NZ_CP012508.1"/>
</dbReference>
<keyword evidence="4" id="KW-0690">Ribosome biogenesis</keyword>
<evidence type="ECO:0000256" key="4">
    <source>
        <dbReference type="ARBA" id="ARBA00022517"/>
    </source>
</evidence>
<name>A0A1L6TDS1_PISSA</name>
<accession>A0A1L6TDS1</accession>
<evidence type="ECO:0000256" key="3">
    <source>
        <dbReference type="ARBA" id="ARBA00015716"/>
    </source>
</evidence>
<comment type="similarity">
    <text evidence="2">Belongs to the DUF177 domain family.</text>
</comment>
<proteinExistence type="inferred from homology"/>
<dbReference type="GO" id="GO:0005829">
    <property type="term" value="C:cytosol"/>
    <property type="evidence" value="ECO:0007669"/>
    <property type="project" value="TreeGrafter"/>
</dbReference>
<dbReference type="PANTHER" id="PTHR38099:SF1">
    <property type="entry name" value="LARGE RIBOSOMAL RNA SUBUNIT ACCUMULATION PROTEIN YCED"/>
    <property type="match status" value="1"/>
</dbReference>
<evidence type="ECO:0000313" key="6">
    <source>
        <dbReference type="EMBL" id="ALB23582.1"/>
    </source>
</evidence>
<evidence type="ECO:0000256" key="2">
    <source>
        <dbReference type="ARBA" id="ARBA00010740"/>
    </source>
</evidence>
<evidence type="ECO:0000256" key="5">
    <source>
        <dbReference type="ARBA" id="ARBA00031841"/>
    </source>
</evidence>
<dbReference type="Proteomes" id="UP000029558">
    <property type="component" value="Chromosome"/>
</dbReference>
<dbReference type="InterPro" id="IPR039255">
    <property type="entry name" value="YceD_bac"/>
</dbReference>
<dbReference type="Pfam" id="PF02620">
    <property type="entry name" value="YceD"/>
    <property type="match status" value="1"/>
</dbReference>